<dbReference type="OrthoDB" id="2087701at2"/>
<dbReference type="Pfam" id="PF00012">
    <property type="entry name" value="HSP70"/>
    <property type="match status" value="1"/>
</dbReference>
<dbReference type="InterPro" id="IPR043129">
    <property type="entry name" value="ATPase_NBD"/>
</dbReference>
<evidence type="ECO:0000256" key="10">
    <source>
        <dbReference type="ARBA" id="ARBA00030019"/>
    </source>
</evidence>
<name>A0A2V1JSA2_EUBRA</name>
<keyword evidence="6 13" id="KW-0547">Nucleotide-binding</keyword>
<evidence type="ECO:0000256" key="6">
    <source>
        <dbReference type="ARBA" id="ARBA00022741"/>
    </source>
</evidence>
<evidence type="ECO:0000256" key="2">
    <source>
        <dbReference type="ARBA" id="ARBA00007381"/>
    </source>
</evidence>
<comment type="caution">
    <text evidence="14">The sequence shown here is derived from an EMBL/GenBank/DDBJ whole genome shotgun (WGS) entry which is preliminary data.</text>
</comment>
<evidence type="ECO:0000313" key="15">
    <source>
        <dbReference type="Proteomes" id="UP000245288"/>
    </source>
</evidence>
<dbReference type="SUPFAM" id="SSF53067">
    <property type="entry name" value="Actin-like ATPase domain"/>
    <property type="match status" value="2"/>
</dbReference>
<dbReference type="PROSITE" id="PS01036">
    <property type="entry name" value="HSP70_3"/>
    <property type="match status" value="1"/>
</dbReference>
<evidence type="ECO:0000256" key="13">
    <source>
        <dbReference type="RuleBase" id="RU003322"/>
    </source>
</evidence>
<dbReference type="Gene3D" id="3.90.640.10">
    <property type="entry name" value="Actin, Chain A, domain 4"/>
    <property type="match status" value="1"/>
</dbReference>
<dbReference type="AlphaFoldDB" id="A0A2V1JSA2"/>
<evidence type="ECO:0000256" key="11">
    <source>
        <dbReference type="ARBA" id="ARBA00030945"/>
    </source>
</evidence>
<evidence type="ECO:0000256" key="4">
    <source>
        <dbReference type="ARBA" id="ARBA00017249"/>
    </source>
</evidence>
<comment type="similarity">
    <text evidence="2 13">Belongs to the heat shock protein 70 family.</text>
</comment>
<proteinExistence type="inferred from homology"/>
<dbReference type="PANTHER" id="PTHR19375">
    <property type="entry name" value="HEAT SHOCK PROTEIN 70KDA"/>
    <property type="match status" value="1"/>
</dbReference>
<accession>A0A2V1JSA2</accession>
<dbReference type="SUPFAM" id="SSF100920">
    <property type="entry name" value="Heat shock protein 70kD (HSP70), peptide-binding domain"/>
    <property type="match status" value="1"/>
</dbReference>
<evidence type="ECO:0000256" key="12">
    <source>
        <dbReference type="ARBA" id="ARBA00033103"/>
    </source>
</evidence>
<evidence type="ECO:0000256" key="8">
    <source>
        <dbReference type="ARBA" id="ARBA00023016"/>
    </source>
</evidence>
<evidence type="ECO:0000256" key="7">
    <source>
        <dbReference type="ARBA" id="ARBA00022840"/>
    </source>
</evidence>
<organism evidence="14 15">
    <name type="scientific">Eubacterium ramulus</name>
    <dbReference type="NCBI Taxonomy" id="39490"/>
    <lineage>
        <taxon>Bacteria</taxon>
        <taxon>Bacillati</taxon>
        <taxon>Bacillota</taxon>
        <taxon>Clostridia</taxon>
        <taxon>Eubacteriales</taxon>
        <taxon>Eubacteriaceae</taxon>
        <taxon>Eubacterium</taxon>
    </lineage>
</organism>
<dbReference type="EMBL" id="JRFU01000124">
    <property type="protein sequence ID" value="PWE86141.1"/>
    <property type="molecule type" value="Genomic_DNA"/>
</dbReference>
<evidence type="ECO:0000256" key="9">
    <source>
        <dbReference type="ARBA" id="ARBA00023186"/>
    </source>
</evidence>
<dbReference type="GO" id="GO:0140662">
    <property type="term" value="F:ATP-dependent protein folding chaperone"/>
    <property type="evidence" value="ECO:0007669"/>
    <property type="project" value="InterPro"/>
</dbReference>
<dbReference type="PRINTS" id="PR00301">
    <property type="entry name" value="HEATSHOCK70"/>
</dbReference>
<evidence type="ECO:0000256" key="3">
    <source>
        <dbReference type="ARBA" id="ARBA00014415"/>
    </source>
</evidence>
<dbReference type="RefSeq" id="WP_109216138.1">
    <property type="nucleotide sequence ID" value="NZ_JRFU01000124.1"/>
</dbReference>
<keyword evidence="9" id="KW-0143">Chaperone</keyword>
<keyword evidence="8" id="KW-0346">Stress response</keyword>
<dbReference type="InterPro" id="IPR018181">
    <property type="entry name" value="Heat_shock_70_CS"/>
</dbReference>
<dbReference type="GO" id="GO:0005524">
    <property type="term" value="F:ATP binding"/>
    <property type="evidence" value="ECO:0007669"/>
    <property type="project" value="UniProtKB-KW"/>
</dbReference>
<dbReference type="Gene3D" id="3.30.420.40">
    <property type="match status" value="2"/>
</dbReference>
<keyword evidence="5" id="KW-0597">Phosphoprotein</keyword>
<evidence type="ECO:0000256" key="5">
    <source>
        <dbReference type="ARBA" id="ARBA00022553"/>
    </source>
</evidence>
<protein>
    <recommendedName>
        <fullName evidence="3">Chaperone protein DnaK</fullName>
    </recommendedName>
    <alternativeName>
        <fullName evidence="4">Chaperone protein dnaK</fullName>
    </alternativeName>
    <alternativeName>
        <fullName evidence="12">HSP70</fullName>
    </alternativeName>
    <alternativeName>
        <fullName evidence="11">Heat shock 70 kDa protein</fullName>
    </alternativeName>
    <alternativeName>
        <fullName evidence="10">Heat shock protein 70</fullName>
    </alternativeName>
</protein>
<reference evidence="14 15" key="1">
    <citation type="submission" date="2014-09" db="EMBL/GenBank/DDBJ databases">
        <title>Butyrate-producing bacteria isolated from human gut.</title>
        <authorList>
            <person name="Zhang Q."/>
            <person name="Zhao L."/>
        </authorList>
    </citation>
    <scope>NUCLEOTIDE SEQUENCE [LARGE SCALE GENOMIC DNA]</scope>
    <source>
        <strain evidence="14 15">21</strain>
    </source>
</reference>
<dbReference type="Gene3D" id="2.60.34.10">
    <property type="entry name" value="Substrate Binding Domain Of DNAk, Chain A, domain 1"/>
    <property type="match status" value="1"/>
</dbReference>
<sequence>MARNNKEKNKPVIGMDFGNCYSFLSYISDFDGKTRLGGNVHDLLPGGLNEGIPSVFFYSKVAGTLCGETAVRGRAKPVQNRINRLKRHLGETMTLDGREISYDEAITEVIQHCVRSANKKLQSGWQMTTNEIALSYPATYTSAQRQRLIELAEKASLADGTQVHVSGTIAEPAAAGLDYLSRFGSDKETTVLVYDLGGGTFDLALVALYPKGRTNGDGDYYYDILAVDGLEDVGGGEFDEIMYQLIEQKLQVPLNPSHKAALRAEAEKIKKDLTFDAYADAEVLYNNEYLTVRVTREEFETASRELLMRTIEATKKMFERHSNQKPETIILTGGASQMPMVKRALEEAFPEYKGDEMKHKEDKIQISNPSRAIADGAARYGTAEAMNDIAEKAEAVSVVQTRVGYDLGIRFYHSVDDESGYISTYIPAGTPIPYQAAYQNSTTLHEDQRYSGFTVYEANKAHPDSEQVAEDYTEIMKVSLDHGREVPKGTRNESRLCIDKLGVLTIEAREADHPEKPIKSTVELKNLSKS</sequence>
<evidence type="ECO:0000256" key="1">
    <source>
        <dbReference type="ARBA" id="ARBA00002290"/>
    </source>
</evidence>
<keyword evidence="15" id="KW-1185">Reference proteome</keyword>
<dbReference type="Proteomes" id="UP000245288">
    <property type="component" value="Unassembled WGS sequence"/>
</dbReference>
<dbReference type="InterPro" id="IPR029047">
    <property type="entry name" value="HSP70_peptide-bd_sf"/>
</dbReference>
<gene>
    <name evidence="14" type="ORF">LG34_11715</name>
</gene>
<dbReference type="InterPro" id="IPR013126">
    <property type="entry name" value="Hsp_70_fam"/>
</dbReference>
<comment type="function">
    <text evidence="1">Acts as a chaperone.</text>
</comment>
<evidence type="ECO:0000313" key="14">
    <source>
        <dbReference type="EMBL" id="PWE86141.1"/>
    </source>
</evidence>
<keyword evidence="7 13" id="KW-0067">ATP-binding</keyword>